<dbReference type="Proteomes" id="UP000245048">
    <property type="component" value="Unassembled WGS sequence"/>
</dbReference>
<keyword evidence="2" id="KW-0805">Transcription regulation</keyword>
<proteinExistence type="inferred from homology"/>
<evidence type="ECO:0000313" key="7">
    <source>
        <dbReference type="Proteomes" id="UP000245048"/>
    </source>
</evidence>
<keyword evidence="4" id="KW-0804">Transcription</keyword>
<evidence type="ECO:0000313" key="6">
    <source>
        <dbReference type="EMBL" id="PWC27002.1"/>
    </source>
</evidence>
<keyword evidence="7" id="KW-1185">Reference proteome</keyword>
<dbReference type="InterPro" id="IPR036390">
    <property type="entry name" value="WH_DNA-bd_sf"/>
</dbReference>
<organism evidence="6 7">
    <name type="scientific">Teichococcus aestuarii</name>
    <dbReference type="NCBI Taxonomy" id="568898"/>
    <lineage>
        <taxon>Bacteria</taxon>
        <taxon>Pseudomonadati</taxon>
        <taxon>Pseudomonadota</taxon>
        <taxon>Alphaproteobacteria</taxon>
        <taxon>Acetobacterales</taxon>
        <taxon>Roseomonadaceae</taxon>
        <taxon>Roseomonas</taxon>
    </lineage>
</organism>
<dbReference type="Pfam" id="PF03466">
    <property type="entry name" value="LysR_substrate"/>
    <property type="match status" value="1"/>
</dbReference>
<dbReference type="InterPro" id="IPR036388">
    <property type="entry name" value="WH-like_DNA-bd_sf"/>
</dbReference>
<evidence type="ECO:0000256" key="3">
    <source>
        <dbReference type="ARBA" id="ARBA00023125"/>
    </source>
</evidence>
<feature type="domain" description="HTH lysR-type" evidence="5">
    <location>
        <begin position="1"/>
        <end position="58"/>
    </location>
</feature>
<dbReference type="PROSITE" id="PS50931">
    <property type="entry name" value="HTH_LYSR"/>
    <property type="match status" value="1"/>
</dbReference>
<dbReference type="RefSeq" id="WP_109518747.1">
    <property type="nucleotide sequence ID" value="NZ_JBHSCH010000049.1"/>
</dbReference>
<dbReference type="PRINTS" id="PR00039">
    <property type="entry name" value="HTHLYSR"/>
</dbReference>
<keyword evidence="3" id="KW-0238">DNA-binding</keyword>
<dbReference type="Gene3D" id="3.40.190.290">
    <property type="match status" value="1"/>
</dbReference>
<comment type="caution">
    <text evidence="6">The sequence shown here is derived from an EMBL/GenBank/DDBJ whole genome shotgun (WGS) entry which is preliminary data.</text>
</comment>
<dbReference type="InterPro" id="IPR000847">
    <property type="entry name" value="LysR_HTH_N"/>
</dbReference>
<dbReference type="Gene3D" id="1.10.10.10">
    <property type="entry name" value="Winged helix-like DNA-binding domain superfamily/Winged helix DNA-binding domain"/>
    <property type="match status" value="1"/>
</dbReference>
<comment type="similarity">
    <text evidence="1">Belongs to the LysR transcriptional regulatory family.</text>
</comment>
<evidence type="ECO:0000259" key="5">
    <source>
        <dbReference type="PROSITE" id="PS50931"/>
    </source>
</evidence>
<accession>A0A2U1UZB9</accession>
<evidence type="ECO:0000256" key="4">
    <source>
        <dbReference type="ARBA" id="ARBA00023163"/>
    </source>
</evidence>
<evidence type="ECO:0000256" key="2">
    <source>
        <dbReference type="ARBA" id="ARBA00023015"/>
    </source>
</evidence>
<protein>
    <submittedName>
        <fullName evidence="6">LysR family transcriptional regulator</fullName>
    </submittedName>
</protein>
<dbReference type="PANTHER" id="PTHR30419">
    <property type="entry name" value="HTH-TYPE TRANSCRIPTIONAL REGULATOR YBHD"/>
    <property type="match status" value="1"/>
</dbReference>
<sequence>MGIRHLRTLAMIADSGGFSAAAERLFITQSAVSLQMKALEEEWRITLFDRTTRPPVLNRHGWTLVHRARALIDQYDALRASVHAAPSELIGSLRIGVVPSAAANLLPRVLLRLRDVHPGLTIHAESGLSAELMFKVGQGRLDAAVVTAPDRLDIGLATELIRQEELKLFAHDDLVLPDVDDMLAKRPFIRFSGAMGVGRIVNEALHSRNVKVNAILELDSIEAILGMVNLGLGIAILPEHSMARWRDHRLNELSLDPPVRRNLVLVARREYVELPAVGSLLETFRSVAFDEGP</sequence>
<dbReference type="InterPro" id="IPR005119">
    <property type="entry name" value="LysR_subst-bd"/>
</dbReference>
<dbReference type="GO" id="GO:0005829">
    <property type="term" value="C:cytosol"/>
    <property type="evidence" value="ECO:0007669"/>
    <property type="project" value="TreeGrafter"/>
</dbReference>
<dbReference type="GO" id="GO:0003700">
    <property type="term" value="F:DNA-binding transcription factor activity"/>
    <property type="evidence" value="ECO:0007669"/>
    <property type="project" value="InterPro"/>
</dbReference>
<dbReference type="OrthoDB" id="8479357at2"/>
<dbReference type="InterPro" id="IPR050950">
    <property type="entry name" value="HTH-type_LysR_regulators"/>
</dbReference>
<reference evidence="7" key="1">
    <citation type="submission" date="2017-10" db="EMBL/GenBank/DDBJ databases">
        <authorList>
            <person name="Toshchakov S.V."/>
            <person name="Goeva M.A."/>
        </authorList>
    </citation>
    <scope>NUCLEOTIDE SEQUENCE [LARGE SCALE GENOMIC DNA]</scope>
    <source>
        <strain evidence="7">JR1/69-1-13</strain>
    </source>
</reference>
<evidence type="ECO:0000256" key="1">
    <source>
        <dbReference type="ARBA" id="ARBA00009437"/>
    </source>
</evidence>
<dbReference type="Pfam" id="PF00126">
    <property type="entry name" value="HTH_1"/>
    <property type="match status" value="1"/>
</dbReference>
<dbReference type="EMBL" id="PDOA01000020">
    <property type="protein sequence ID" value="PWC27002.1"/>
    <property type="molecule type" value="Genomic_DNA"/>
</dbReference>
<dbReference type="SUPFAM" id="SSF53850">
    <property type="entry name" value="Periplasmic binding protein-like II"/>
    <property type="match status" value="1"/>
</dbReference>
<gene>
    <name evidence="6" type="ORF">CR165_20140</name>
</gene>
<name>A0A2U1UZB9_9PROT</name>
<dbReference type="SUPFAM" id="SSF46785">
    <property type="entry name" value="Winged helix' DNA-binding domain"/>
    <property type="match status" value="1"/>
</dbReference>
<dbReference type="AlphaFoldDB" id="A0A2U1UZB9"/>
<dbReference type="GO" id="GO:0003677">
    <property type="term" value="F:DNA binding"/>
    <property type="evidence" value="ECO:0007669"/>
    <property type="project" value="UniProtKB-KW"/>
</dbReference>